<dbReference type="AlphaFoldDB" id="A0A6N4E8D5"/>
<dbReference type="NCBIfam" id="TIGR00199">
    <property type="entry name" value="PncC_domain"/>
    <property type="match status" value="1"/>
</dbReference>
<organism evidence="2 3">
    <name type="scientific">Candidatus Sedimenticola endophacoides</name>
    <dbReference type="NCBI Taxonomy" id="2548426"/>
    <lineage>
        <taxon>Bacteria</taxon>
        <taxon>Pseudomonadati</taxon>
        <taxon>Pseudomonadota</taxon>
        <taxon>Gammaproteobacteria</taxon>
        <taxon>Chromatiales</taxon>
        <taxon>Sedimenticolaceae</taxon>
        <taxon>Sedimenticola</taxon>
    </lineage>
</organism>
<gene>
    <name evidence="2" type="ORF">C3L24_01560</name>
</gene>
<reference evidence="2 3" key="1">
    <citation type="submission" date="2018-01" db="EMBL/GenBank/DDBJ databases">
        <title>Novel co-symbiosis in the lucinid bivalve Phacoides pectinatus.</title>
        <authorList>
            <person name="Lim S.J."/>
            <person name="Davis B.G."/>
            <person name="Gill D.E."/>
            <person name="Engel A.S."/>
            <person name="Anderson L.C."/>
            <person name="Campbell B.J."/>
        </authorList>
    </citation>
    <scope>NUCLEOTIDE SEQUENCE [LARGE SCALE GENOMIC DNA]</scope>
    <source>
        <strain evidence="2">N3_P5</strain>
    </source>
</reference>
<dbReference type="EMBL" id="PQCO01000090">
    <property type="protein sequence ID" value="PUE05248.1"/>
    <property type="molecule type" value="Genomic_DNA"/>
</dbReference>
<dbReference type="SUPFAM" id="SSF142433">
    <property type="entry name" value="CinA-like"/>
    <property type="match status" value="1"/>
</dbReference>
<evidence type="ECO:0000259" key="1">
    <source>
        <dbReference type="Pfam" id="PF02464"/>
    </source>
</evidence>
<dbReference type="InterPro" id="IPR008136">
    <property type="entry name" value="CinA_C"/>
</dbReference>
<sequence>MRHTVERLASELARRLAADGLALTCAESCTGGWLSKVLTDIPGSSRWFDRGFVTYSNAAKHSMLGVREETLAHYGAVSAETVLEMAHGALANSCAALSVAISGIAGPGGGSAEKPVGTVWFAWADADGWSAARMMCFSGDREAVREQAVAAALEGLLGRLEGAPERAG</sequence>
<dbReference type="Proteomes" id="UP000250928">
    <property type="component" value="Unassembled WGS sequence"/>
</dbReference>
<dbReference type="Pfam" id="PF02464">
    <property type="entry name" value="CinA"/>
    <property type="match status" value="1"/>
</dbReference>
<name>A0A6N4E8D5_9GAMM</name>
<evidence type="ECO:0000313" key="2">
    <source>
        <dbReference type="EMBL" id="PUE05248.1"/>
    </source>
</evidence>
<protein>
    <submittedName>
        <fullName evidence="2">Damage-inducible protein CinA</fullName>
    </submittedName>
</protein>
<dbReference type="InterPro" id="IPR036653">
    <property type="entry name" value="CinA-like_C"/>
</dbReference>
<evidence type="ECO:0000313" key="3">
    <source>
        <dbReference type="Proteomes" id="UP000250928"/>
    </source>
</evidence>
<feature type="domain" description="CinA C-terminal" evidence="1">
    <location>
        <begin position="6"/>
        <end position="157"/>
    </location>
</feature>
<accession>A0A6N4E8D5</accession>
<dbReference type="Gene3D" id="3.90.950.20">
    <property type="entry name" value="CinA-like"/>
    <property type="match status" value="1"/>
</dbReference>
<comment type="caution">
    <text evidence="2">The sequence shown here is derived from an EMBL/GenBank/DDBJ whole genome shotgun (WGS) entry which is preliminary data.</text>
</comment>
<proteinExistence type="predicted"/>
<dbReference type="NCBIfam" id="NF002975">
    <property type="entry name" value="PRK03661.1"/>
    <property type="match status" value="1"/>
</dbReference>